<feature type="compositionally biased region" description="Polar residues" evidence="1">
    <location>
        <begin position="140"/>
        <end position="155"/>
    </location>
</feature>
<evidence type="ECO:0000313" key="2">
    <source>
        <dbReference type="EMBL" id="CAK8995235.1"/>
    </source>
</evidence>
<feature type="compositionally biased region" description="Basic and acidic residues" evidence="1">
    <location>
        <begin position="312"/>
        <end position="329"/>
    </location>
</feature>
<feature type="region of interest" description="Disordered" evidence="1">
    <location>
        <begin position="110"/>
        <end position="206"/>
    </location>
</feature>
<dbReference type="EMBL" id="CAXAMM010002222">
    <property type="protein sequence ID" value="CAK8995235.1"/>
    <property type="molecule type" value="Genomic_DNA"/>
</dbReference>
<feature type="non-terminal residue" evidence="2">
    <location>
        <position position="1"/>
    </location>
</feature>
<protein>
    <submittedName>
        <fullName evidence="2">Uncharacterized protein</fullName>
    </submittedName>
</protein>
<feature type="region of interest" description="Disordered" evidence="1">
    <location>
        <begin position="312"/>
        <end position="348"/>
    </location>
</feature>
<keyword evidence="3" id="KW-1185">Reference proteome</keyword>
<feature type="compositionally biased region" description="Polar residues" evidence="1">
    <location>
        <begin position="110"/>
        <end position="133"/>
    </location>
</feature>
<name>A0ABP0HYE3_9DINO</name>
<gene>
    <name evidence="2" type="ORF">SCF082_LOCUS4262</name>
</gene>
<evidence type="ECO:0000313" key="3">
    <source>
        <dbReference type="Proteomes" id="UP001642464"/>
    </source>
</evidence>
<organism evidence="2 3">
    <name type="scientific">Durusdinium trenchii</name>
    <dbReference type="NCBI Taxonomy" id="1381693"/>
    <lineage>
        <taxon>Eukaryota</taxon>
        <taxon>Sar</taxon>
        <taxon>Alveolata</taxon>
        <taxon>Dinophyceae</taxon>
        <taxon>Suessiales</taxon>
        <taxon>Symbiodiniaceae</taxon>
        <taxon>Durusdinium</taxon>
    </lineage>
</organism>
<feature type="compositionally biased region" description="Basic and acidic residues" evidence="1">
    <location>
        <begin position="175"/>
        <end position="200"/>
    </location>
</feature>
<sequence>LENIALEHAEVPKQLDQWSCGHRAILTVQLLLQKGLGLRTPDGWLRPMSRMVIAEEEISASALDGVCAGKMPAMPVKKEPPRLVKAPVTTAAIRPCTPIKVKADIQAQLDSKTSPVKSQAASRRGSFPQTTGSAEVAPPSRSQQTEPGLSKSSPMKQEAKPEPKPTKKSPPKGQAKPEPKPSERVTKDDPAAQNKSKLEKSDDDMDMSFEDALSQKVSEILELRQTNLIERKKMQRAKNILSKSGLDFNMHFQKKHAAKLEKGHWHAFLLGVVGEPDPAQSGNTPGLSCVVCRSLLHEFKIHEFADMIKKEEEEKERNKKAGKRVKPEGDENTDPNAMDMVPYTGQPEPLYKRMRPGRPCRGETTNFDALKFLSEHRPGMYKILTRDEARRFQIVPTYSIEF</sequence>
<proteinExistence type="predicted"/>
<evidence type="ECO:0000256" key="1">
    <source>
        <dbReference type="SAM" id="MobiDB-lite"/>
    </source>
</evidence>
<dbReference type="Proteomes" id="UP001642464">
    <property type="component" value="Unassembled WGS sequence"/>
</dbReference>
<reference evidence="2 3" key="1">
    <citation type="submission" date="2024-02" db="EMBL/GenBank/DDBJ databases">
        <authorList>
            <person name="Chen Y."/>
            <person name="Shah S."/>
            <person name="Dougan E. K."/>
            <person name="Thang M."/>
            <person name="Chan C."/>
        </authorList>
    </citation>
    <scope>NUCLEOTIDE SEQUENCE [LARGE SCALE GENOMIC DNA]</scope>
</reference>
<comment type="caution">
    <text evidence="2">The sequence shown here is derived from an EMBL/GenBank/DDBJ whole genome shotgun (WGS) entry which is preliminary data.</text>
</comment>
<accession>A0ABP0HYE3</accession>